<dbReference type="InterPro" id="IPR051996">
    <property type="entry name" value="Cytochrome_P450_78A"/>
</dbReference>
<dbReference type="InterPro" id="IPR001128">
    <property type="entry name" value="Cyt_P450"/>
</dbReference>
<dbReference type="PROSITE" id="PS00086">
    <property type="entry name" value="CYTOCHROME_P450"/>
    <property type="match status" value="1"/>
</dbReference>
<dbReference type="Proteomes" id="UP000827889">
    <property type="component" value="Chromosome 2"/>
</dbReference>
<evidence type="ECO:0000256" key="8">
    <source>
        <dbReference type="PIRSR" id="PIRSR602401-1"/>
    </source>
</evidence>
<dbReference type="InterPro" id="IPR017972">
    <property type="entry name" value="Cyt_P450_CS"/>
</dbReference>
<organism evidence="11 12">
    <name type="scientific">Rhodamnia argentea</name>
    <dbReference type="NCBI Taxonomy" id="178133"/>
    <lineage>
        <taxon>Eukaryota</taxon>
        <taxon>Viridiplantae</taxon>
        <taxon>Streptophyta</taxon>
        <taxon>Embryophyta</taxon>
        <taxon>Tracheophyta</taxon>
        <taxon>Spermatophyta</taxon>
        <taxon>Magnoliopsida</taxon>
        <taxon>eudicotyledons</taxon>
        <taxon>Gunneridae</taxon>
        <taxon>Pentapetalae</taxon>
        <taxon>rosids</taxon>
        <taxon>malvids</taxon>
        <taxon>Myrtales</taxon>
        <taxon>Myrtaceae</taxon>
        <taxon>Myrtoideae</taxon>
        <taxon>Myrteae</taxon>
        <taxon>Australasian group</taxon>
        <taxon>Rhodamnia</taxon>
    </lineage>
</organism>
<keyword evidence="10" id="KW-0472">Membrane</keyword>
<dbReference type="PANTHER" id="PTHR47946">
    <property type="entry name" value="CYTOCHROME P450 78A7-RELATED"/>
    <property type="match status" value="1"/>
</dbReference>
<reference evidence="12" key="2">
    <citation type="submission" date="2025-08" db="UniProtKB">
        <authorList>
            <consortium name="RefSeq"/>
        </authorList>
    </citation>
    <scope>IDENTIFICATION</scope>
    <source>
        <tissue evidence="12">Leaf</tissue>
    </source>
</reference>
<dbReference type="AlphaFoldDB" id="A0A8B8NR64"/>
<keyword evidence="10" id="KW-1133">Transmembrane helix</keyword>
<dbReference type="InterPro" id="IPR036396">
    <property type="entry name" value="Cyt_P450_sf"/>
</dbReference>
<dbReference type="PANTHER" id="PTHR47946:SF6">
    <property type="entry name" value="CYTOCHROME P450 78A7"/>
    <property type="match status" value="1"/>
</dbReference>
<dbReference type="GO" id="GO:0005506">
    <property type="term" value="F:iron ion binding"/>
    <property type="evidence" value="ECO:0007669"/>
    <property type="project" value="InterPro"/>
</dbReference>
<dbReference type="SUPFAM" id="SSF48264">
    <property type="entry name" value="Cytochrome P450"/>
    <property type="match status" value="1"/>
</dbReference>
<keyword evidence="7 9" id="KW-0503">Monooxygenase</keyword>
<evidence type="ECO:0000256" key="3">
    <source>
        <dbReference type="ARBA" id="ARBA00022617"/>
    </source>
</evidence>
<proteinExistence type="inferred from homology"/>
<dbReference type="Gene3D" id="1.10.630.10">
    <property type="entry name" value="Cytochrome P450"/>
    <property type="match status" value="1"/>
</dbReference>
<keyword evidence="3 8" id="KW-0349">Heme</keyword>
<feature type="binding site" description="axial binding residue" evidence="8">
    <location>
        <position position="574"/>
    </location>
    <ligand>
        <name>heme</name>
        <dbReference type="ChEBI" id="CHEBI:30413"/>
    </ligand>
    <ligandPart>
        <name>Fe</name>
        <dbReference type="ChEBI" id="CHEBI:18248"/>
    </ligandPart>
</feature>
<evidence type="ECO:0000256" key="1">
    <source>
        <dbReference type="ARBA" id="ARBA00001971"/>
    </source>
</evidence>
<dbReference type="GO" id="GO:0004497">
    <property type="term" value="F:monooxygenase activity"/>
    <property type="evidence" value="ECO:0007669"/>
    <property type="project" value="UniProtKB-KW"/>
</dbReference>
<comment type="cofactor">
    <cofactor evidence="1 8">
        <name>heme</name>
        <dbReference type="ChEBI" id="CHEBI:30413"/>
    </cofactor>
</comment>
<dbReference type="PRINTS" id="PR00385">
    <property type="entry name" value="P450"/>
</dbReference>
<dbReference type="InterPro" id="IPR002401">
    <property type="entry name" value="Cyt_P450_E_grp-I"/>
</dbReference>
<evidence type="ECO:0000256" key="10">
    <source>
        <dbReference type="SAM" id="Phobius"/>
    </source>
</evidence>
<feature type="transmembrane region" description="Helical" evidence="10">
    <location>
        <begin position="119"/>
        <end position="139"/>
    </location>
</feature>
<dbReference type="GeneID" id="115737149"/>
<evidence type="ECO:0000313" key="12">
    <source>
        <dbReference type="RefSeq" id="XP_030525006.2"/>
    </source>
</evidence>
<name>A0A8B8NR64_9MYRT</name>
<keyword evidence="6 8" id="KW-0408">Iron</keyword>
<reference evidence="11" key="1">
    <citation type="submission" date="2025-05" db="UniProtKB">
        <authorList>
            <consortium name="RefSeq"/>
        </authorList>
    </citation>
    <scope>NUCLEOTIDE SEQUENCE [LARGE SCALE GENOMIC DNA]</scope>
</reference>
<evidence type="ECO:0000256" key="6">
    <source>
        <dbReference type="ARBA" id="ARBA00023004"/>
    </source>
</evidence>
<dbReference type="Pfam" id="PF00067">
    <property type="entry name" value="p450"/>
    <property type="match status" value="1"/>
</dbReference>
<gene>
    <name evidence="12" type="primary">LOC115737149</name>
</gene>
<dbReference type="GO" id="GO:0020037">
    <property type="term" value="F:heme binding"/>
    <property type="evidence" value="ECO:0007669"/>
    <property type="project" value="InterPro"/>
</dbReference>
<keyword evidence="4 8" id="KW-0479">Metal-binding</keyword>
<dbReference type="KEGG" id="rarg:115737149"/>
<evidence type="ECO:0000313" key="11">
    <source>
        <dbReference type="Proteomes" id="UP000827889"/>
    </source>
</evidence>
<comment type="similarity">
    <text evidence="2 9">Belongs to the cytochrome P450 family.</text>
</comment>
<evidence type="ECO:0000256" key="7">
    <source>
        <dbReference type="ARBA" id="ARBA00023033"/>
    </source>
</evidence>
<evidence type="ECO:0000256" key="9">
    <source>
        <dbReference type="RuleBase" id="RU000461"/>
    </source>
</evidence>
<dbReference type="PRINTS" id="PR00463">
    <property type="entry name" value="EP450I"/>
</dbReference>
<protein>
    <submittedName>
        <fullName evidence="12">Cytochrome P450 78A7</fullName>
    </submittedName>
</protein>
<dbReference type="RefSeq" id="XP_030525006.2">
    <property type="nucleotide sequence ID" value="XM_030669146.2"/>
</dbReference>
<accession>A0A8B8NR64</accession>
<keyword evidence="5 9" id="KW-0560">Oxidoreductase</keyword>
<keyword evidence="11" id="KW-1185">Reference proteome</keyword>
<evidence type="ECO:0000256" key="5">
    <source>
        <dbReference type="ARBA" id="ARBA00023002"/>
    </source>
</evidence>
<dbReference type="GO" id="GO:0016705">
    <property type="term" value="F:oxidoreductase activity, acting on paired donors, with incorporation or reduction of molecular oxygen"/>
    <property type="evidence" value="ECO:0007669"/>
    <property type="project" value="InterPro"/>
</dbReference>
<dbReference type="GO" id="GO:0048608">
    <property type="term" value="P:reproductive structure development"/>
    <property type="evidence" value="ECO:0007669"/>
    <property type="project" value="UniProtKB-ARBA"/>
</dbReference>
<keyword evidence="10" id="KW-0812">Transmembrane</keyword>
<evidence type="ECO:0000256" key="4">
    <source>
        <dbReference type="ARBA" id="ARBA00022723"/>
    </source>
</evidence>
<evidence type="ECO:0000256" key="2">
    <source>
        <dbReference type="ARBA" id="ARBA00010617"/>
    </source>
</evidence>
<sequence length="632" mass="70025">MSIARARVGTHVRRGLVVWGERTRFGLTPNMPFHPGLPPQYTLRLYDSRGKRACGIGSWCELGIRHSWAQMPDLAIGATFGLLSEVKFTVDMDQSFDTNWLLFAFPAVLKTQHAFDPMLLIAILVAFSTSAVILSWAFIPGGLAWKNGLNKRGAVPIPGPRGLPFFGSLFGLSYGLPHRSLARMASRRAATQLMAFSLGSTRAVVASDPRIAHEILTSPHFANRPLKQSVKSLMFGRAIGFAPDGAYWQLLRRIASAHLFRPKHIAAHEARRQVDCGFMIEAMETEQFLNGAVVLRKHLQNAALNNIMGTVFGKRYDMSASSDEVDELRDIVKEGFELLGAFNCSDYLPWLSYVYDPFRIDVRCSALVPRVRKFVMKIIEDHRERQSGNLSHGSDFVDVLLSLSSGEELSEDDTIAILWEMIFRGTDTVALLTEWTMAELVLNPNAQTKLQSELDLVLGVGDKSVNDADVARLPYLQAVVKETLRVHPPGPLLSWARLSTSDVHLSNGMVVPAGTTTMVNMWAITHDPNVWKDPLAFRPERFLDGAGSDDGSINFDVRGVDLRLAPFGAGRRSCPGKNLGLATVGLWVAELVRRFNWVPHESHPVDLTELLKLSCEMKKPLCAVAVPRGGRH</sequence>